<proteinExistence type="predicted"/>
<accession>A0ABN1QMD3</accession>
<dbReference type="RefSeq" id="WP_343971624.1">
    <property type="nucleotide sequence ID" value="NZ_BAAAHK010000008.1"/>
</dbReference>
<evidence type="ECO:0000313" key="2">
    <source>
        <dbReference type="EMBL" id="GAA0944611.1"/>
    </source>
</evidence>
<keyword evidence="3" id="KW-1185">Reference proteome</keyword>
<comment type="caution">
    <text evidence="2">The sequence shown here is derived from an EMBL/GenBank/DDBJ whole genome shotgun (WGS) entry which is preliminary data.</text>
</comment>
<keyword evidence="1" id="KW-0175">Coiled coil</keyword>
<reference evidence="2 3" key="1">
    <citation type="journal article" date="2019" name="Int. J. Syst. Evol. Microbiol.">
        <title>The Global Catalogue of Microorganisms (GCM) 10K type strain sequencing project: providing services to taxonomists for standard genome sequencing and annotation.</title>
        <authorList>
            <consortium name="The Broad Institute Genomics Platform"/>
            <consortium name="The Broad Institute Genome Sequencing Center for Infectious Disease"/>
            <person name="Wu L."/>
            <person name="Ma J."/>
        </authorList>
    </citation>
    <scope>NUCLEOTIDE SEQUENCE [LARGE SCALE GENOMIC DNA]</scope>
    <source>
        <strain evidence="2 3">JCM 10977</strain>
    </source>
</reference>
<organism evidence="2 3">
    <name type="scientific">Kribbella koreensis</name>
    <dbReference type="NCBI Taxonomy" id="57909"/>
    <lineage>
        <taxon>Bacteria</taxon>
        <taxon>Bacillati</taxon>
        <taxon>Actinomycetota</taxon>
        <taxon>Actinomycetes</taxon>
        <taxon>Propionibacteriales</taxon>
        <taxon>Kribbellaceae</taxon>
        <taxon>Kribbella</taxon>
    </lineage>
</organism>
<name>A0ABN1QMD3_9ACTN</name>
<protein>
    <submittedName>
        <fullName evidence="2">Uncharacterized protein</fullName>
    </submittedName>
</protein>
<sequence>MEQIIIDHYVTERLPDGFVDTIGEQAQETVALDRSDLQTLRKRATKRLRELDEQEERLLDLGADGSIHSVKLRERIQKIAVERVRLNEDRQSSTEELTQALDTISAVLHFLEDPQAMYKAGGNTTRRRMNGAFYTAPYLTREIGRTCRTNARVRGIHRVIRAISPLAGRTDAGGIRIQKCKQASQSEDWDA</sequence>
<evidence type="ECO:0000313" key="3">
    <source>
        <dbReference type="Proteomes" id="UP001500542"/>
    </source>
</evidence>
<gene>
    <name evidence="2" type="ORF">GCM10009554_38900</name>
</gene>
<dbReference type="EMBL" id="BAAAHK010000008">
    <property type="protein sequence ID" value="GAA0944611.1"/>
    <property type="molecule type" value="Genomic_DNA"/>
</dbReference>
<feature type="coiled-coil region" evidence="1">
    <location>
        <begin position="34"/>
        <end position="61"/>
    </location>
</feature>
<dbReference type="Proteomes" id="UP001500542">
    <property type="component" value="Unassembled WGS sequence"/>
</dbReference>
<evidence type="ECO:0000256" key="1">
    <source>
        <dbReference type="SAM" id="Coils"/>
    </source>
</evidence>